<proteinExistence type="predicted"/>
<gene>
    <name evidence="1" type="ORF">POPTR_004G011800</name>
</gene>
<dbReference type="EMBL" id="CM009293">
    <property type="protein sequence ID" value="PNT39018.1"/>
    <property type="molecule type" value="Genomic_DNA"/>
</dbReference>
<accession>A0A2K2ANB7</accession>
<keyword evidence="2" id="KW-1185">Reference proteome</keyword>
<dbReference type="AlphaFoldDB" id="A0A2K2ANB7"/>
<dbReference type="Proteomes" id="UP000006729">
    <property type="component" value="Chromosome 4"/>
</dbReference>
<name>A0A2K2ANB7_POPTR</name>
<sequence length="66" mass="7548">MHDGFLLFCFKSAAYLMCCSKFSLCSRLKNSHLEVNGDIFVSVISHLNEIPGSKKEERRCMDSLFI</sequence>
<evidence type="ECO:0000313" key="1">
    <source>
        <dbReference type="EMBL" id="PNT39018.1"/>
    </source>
</evidence>
<protein>
    <submittedName>
        <fullName evidence="1">Uncharacterized protein</fullName>
    </submittedName>
</protein>
<organism evidence="1 2">
    <name type="scientific">Populus trichocarpa</name>
    <name type="common">Western balsam poplar</name>
    <name type="synonym">Populus balsamifera subsp. trichocarpa</name>
    <dbReference type="NCBI Taxonomy" id="3694"/>
    <lineage>
        <taxon>Eukaryota</taxon>
        <taxon>Viridiplantae</taxon>
        <taxon>Streptophyta</taxon>
        <taxon>Embryophyta</taxon>
        <taxon>Tracheophyta</taxon>
        <taxon>Spermatophyta</taxon>
        <taxon>Magnoliopsida</taxon>
        <taxon>eudicotyledons</taxon>
        <taxon>Gunneridae</taxon>
        <taxon>Pentapetalae</taxon>
        <taxon>rosids</taxon>
        <taxon>fabids</taxon>
        <taxon>Malpighiales</taxon>
        <taxon>Salicaceae</taxon>
        <taxon>Saliceae</taxon>
        <taxon>Populus</taxon>
    </lineage>
</organism>
<evidence type="ECO:0000313" key="2">
    <source>
        <dbReference type="Proteomes" id="UP000006729"/>
    </source>
</evidence>
<dbReference type="InParanoid" id="A0A2K2ANB7"/>
<reference evidence="1 2" key="1">
    <citation type="journal article" date="2006" name="Science">
        <title>The genome of black cottonwood, Populus trichocarpa (Torr. &amp; Gray).</title>
        <authorList>
            <person name="Tuskan G.A."/>
            <person name="Difazio S."/>
            <person name="Jansson S."/>
            <person name="Bohlmann J."/>
            <person name="Grigoriev I."/>
            <person name="Hellsten U."/>
            <person name="Putnam N."/>
            <person name="Ralph S."/>
            <person name="Rombauts S."/>
            <person name="Salamov A."/>
            <person name="Schein J."/>
            <person name="Sterck L."/>
            <person name="Aerts A."/>
            <person name="Bhalerao R.R."/>
            <person name="Bhalerao R.P."/>
            <person name="Blaudez D."/>
            <person name="Boerjan W."/>
            <person name="Brun A."/>
            <person name="Brunner A."/>
            <person name="Busov V."/>
            <person name="Campbell M."/>
            <person name="Carlson J."/>
            <person name="Chalot M."/>
            <person name="Chapman J."/>
            <person name="Chen G.L."/>
            <person name="Cooper D."/>
            <person name="Coutinho P.M."/>
            <person name="Couturier J."/>
            <person name="Covert S."/>
            <person name="Cronk Q."/>
            <person name="Cunningham R."/>
            <person name="Davis J."/>
            <person name="Degroeve S."/>
            <person name="Dejardin A."/>
            <person name="Depamphilis C."/>
            <person name="Detter J."/>
            <person name="Dirks B."/>
            <person name="Dubchak I."/>
            <person name="Duplessis S."/>
            <person name="Ehlting J."/>
            <person name="Ellis B."/>
            <person name="Gendler K."/>
            <person name="Goodstein D."/>
            <person name="Gribskov M."/>
            <person name="Grimwood J."/>
            <person name="Groover A."/>
            <person name="Gunter L."/>
            <person name="Hamberger B."/>
            <person name="Heinze B."/>
            <person name="Helariutta Y."/>
            <person name="Henrissat B."/>
            <person name="Holligan D."/>
            <person name="Holt R."/>
            <person name="Huang W."/>
            <person name="Islam-Faridi N."/>
            <person name="Jones S."/>
            <person name="Jones-Rhoades M."/>
            <person name="Jorgensen R."/>
            <person name="Joshi C."/>
            <person name="Kangasjarvi J."/>
            <person name="Karlsson J."/>
            <person name="Kelleher C."/>
            <person name="Kirkpatrick R."/>
            <person name="Kirst M."/>
            <person name="Kohler A."/>
            <person name="Kalluri U."/>
            <person name="Larimer F."/>
            <person name="Leebens-Mack J."/>
            <person name="Leple J.C."/>
            <person name="Locascio P."/>
            <person name="Lou Y."/>
            <person name="Lucas S."/>
            <person name="Martin F."/>
            <person name="Montanini B."/>
            <person name="Napoli C."/>
            <person name="Nelson D.R."/>
            <person name="Nelson C."/>
            <person name="Nieminen K."/>
            <person name="Nilsson O."/>
            <person name="Pereda V."/>
            <person name="Peter G."/>
            <person name="Philippe R."/>
            <person name="Pilate G."/>
            <person name="Poliakov A."/>
            <person name="Razumovskaya J."/>
            <person name="Richardson P."/>
            <person name="Rinaldi C."/>
            <person name="Ritland K."/>
            <person name="Rouze P."/>
            <person name="Ryaboy D."/>
            <person name="Schmutz J."/>
            <person name="Schrader J."/>
            <person name="Segerman B."/>
            <person name="Shin H."/>
            <person name="Siddiqui A."/>
            <person name="Sterky F."/>
            <person name="Terry A."/>
            <person name="Tsai C.J."/>
            <person name="Uberbacher E."/>
            <person name="Unneberg P."/>
            <person name="Vahala J."/>
            <person name="Wall K."/>
            <person name="Wessler S."/>
            <person name="Yang G."/>
            <person name="Yin T."/>
            <person name="Douglas C."/>
            <person name="Marra M."/>
            <person name="Sandberg G."/>
            <person name="Van de Peer Y."/>
            <person name="Rokhsar D."/>
        </authorList>
    </citation>
    <scope>NUCLEOTIDE SEQUENCE [LARGE SCALE GENOMIC DNA]</scope>
    <source>
        <strain evidence="2">cv. Nisqually</strain>
    </source>
</reference>